<evidence type="ECO:0000313" key="3">
    <source>
        <dbReference type="Proteomes" id="UP000094501"/>
    </source>
</evidence>
<dbReference type="EMBL" id="LPWG01000002">
    <property type="protein sequence ID" value="ODS01060.1"/>
    <property type="molecule type" value="Genomic_DNA"/>
</dbReference>
<protein>
    <submittedName>
        <fullName evidence="2">Uncharacterized protein</fullName>
    </submittedName>
</protein>
<feature type="region of interest" description="Disordered" evidence="1">
    <location>
        <begin position="74"/>
        <end position="123"/>
    </location>
</feature>
<evidence type="ECO:0000256" key="1">
    <source>
        <dbReference type="SAM" id="MobiDB-lite"/>
    </source>
</evidence>
<organism evidence="2 3">
    <name type="scientific">Methyloceanibacter methanicus</name>
    <dbReference type="NCBI Taxonomy" id="1774968"/>
    <lineage>
        <taxon>Bacteria</taxon>
        <taxon>Pseudomonadati</taxon>
        <taxon>Pseudomonadota</taxon>
        <taxon>Alphaproteobacteria</taxon>
        <taxon>Hyphomicrobiales</taxon>
        <taxon>Hyphomicrobiaceae</taxon>
        <taxon>Methyloceanibacter</taxon>
    </lineage>
</organism>
<feature type="compositionally biased region" description="Polar residues" evidence="1">
    <location>
        <begin position="105"/>
        <end position="117"/>
    </location>
</feature>
<dbReference type="STRING" id="1774968.AUC68_11775"/>
<accession>A0A1E3W5Q9</accession>
<dbReference type="Proteomes" id="UP000094501">
    <property type="component" value="Unassembled WGS sequence"/>
</dbReference>
<reference evidence="2 3" key="1">
    <citation type="journal article" date="2016" name="Environ. Microbiol.">
        <title>New Methyloceanibacter diversity from North Sea sediments includes methanotroph containing solely the soluble methane monooxygenase.</title>
        <authorList>
            <person name="Vekeman B."/>
            <person name="Kerckhof F.M."/>
            <person name="Cremers G."/>
            <person name="de Vos P."/>
            <person name="Vandamme P."/>
            <person name="Boon N."/>
            <person name="Op den Camp H.J."/>
            <person name="Heylen K."/>
        </authorList>
    </citation>
    <scope>NUCLEOTIDE SEQUENCE [LARGE SCALE GENOMIC DNA]</scope>
    <source>
        <strain evidence="2 3">R-67174</strain>
    </source>
</reference>
<gene>
    <name evidence="2" type="ORF">AUC68_11775</name>
</gene>
<proteinExistence type="predicted"/>
<feature type="compositionally biased region" description="Basic and acidic residues" evidence="1">
    <location>
        <begin position="88"/>
        <end position="103"/>
    </location>
</feature>
<name>A0A1E3W5Q9_9HYPH</name>
<sequence length="123" mass="13451">MDDLDFYGGDERVVVTHQNGIAVESMVTGDLLVTVQRDDNTHMDEFSFEVARHAVTALAGAMLERAGTGLVVAAPEDLKSSKTGASRNAERQRRYRERKRDAESVTESVTPSVTPSVTRDAPE</sequence>
<evidence type="ECO:0000313" key="2">
    <source>
        <dbReference type="EMBL" id="ODS01060.1"/>
    </source>
</evidence>
<comment type="caution">
    <text evidence="2">The sequence shown here is derived from an EMBL/GenBank/DDBJ whole genome shotgun (WGS) entry which is preliminary data.</text>
</comment>
<dbReference type="AlphaFoldDB" id="A0A1E3W5Q9"/>
<dbReference type="RefSeq" id="WP_069435904.1">
    <property type="nucleotide sequence ID" value="NZ_LPWG01000002.1"/>
</dbReference>
<keyword evidence="3" id="KW-1185">Reference proteome</keyword>